<dbReference type="GO" id="GO:0043531">
    <property type="term" value="F:ADP binding"/>
    <property type="evidence" value="ECO:0007669"/>
    <property type="project" value="InterPro"/>
</dbReference>
<evidence type="ECO:0000259" key="5">
    <source>
        <dbReference type="Pfam" id="PF23598"/>
    </source>
</evidence>
<dbReference type="FunFam" id="3.40.50.300:FF:001091">
    <property type="entry name" value="Probable disease resistance protein At1g61300"/>
    <property type="match status" value="1"/>
</dbReference>
<dbReference type="InterPro" id="IPR027417">
    <property type="entry name" value="P-loop_NTPase"/>
</dbReference>
<accession>B8LR32</accession>
<dbReference type="GO" id="GO:0006952">
    <property type="term" value="P:defense response"/>
    <property type="evidence" value="ECO:0007669"/>
    <property type="project" value="UniProtKB-KW"/>
</dbReference>
<feature type="domain" description="Disease resistance R13L4/SHOC-2-like LRR" evidence="5">
    <location>
        <begin position="557"/>
        <end position="640"/>
    </location>
</feature>
<dbReference type="FunFam" id="1.10.10.10:FF:000322">
    <property type="entry name" value="Probable disease resistance protein At1g63360"/>
    <property type="match status" value="1"/>
</dbReference>
<dbReference type="Pfam" id="PF00931">
    <property type="entry name" value="NB-ARC"/>
    <property type="match status" value="1"/>
</dbReference>
<dbReference type="Pfam" id="PF23598">
    <property type="entry name" value="LRR_14"/>
    <property type="match status" value="1"/>
</dbReference>
<dbReference type="InterPro" id="IPR002182">
    <property type="entry name" value="NB-ARC"/>
</dbReference>
<dbReference type="PRINTS" id="PR00364">
    <property type="entry name" value="DISEASERSIST"/>
</dbReference>
<dbReference type="FunFam" id="1.10.8.430:FF:000003">
    <property type="entry name" value="Probable disease resistance protein At5g66910"/>
    <property type="match status" value="1"/>
</dbReference>
<keyword evidence="2" id="KW-0611">Plant defense</keyword>
<sequence>MAMAAEIATEIAKEIGTSVVAGVIQQIKNVVELEEKLNLLKTDFRPVKSLLLQIEQQFQDQQTRLPEAIEVCLTSMTDHLKEGQLLINRANQQRRRCFGCCLMCNPNLFTRITDWETRFRQLFQELVGVFSVSANTTQIVSTSAPQTDVLLQPVPESGFVGPAIQSAQMRLQTWLGEAHPQARMIGVFGMGGVGKTSLLKLVYNHCKKVSDIFEVIIWLTISQHYQIEKLQASIAETINLKLEGSSDHDLRKMKLSESLGKKKFLLILDDMWHPIDLINEVGVKFGDHNCSKVLMSSRKKDVIVAMEASEDYSLRIQPLSMEEGWELFRTRAFTNGAVPRDNIEPIAKQMASECQGLPLALNAVAAAMRRKKTEVEWRRALTLMTIADPSFRVSHSTIDKELYQPLRWSYNDLTDPDLKICFLYCAVFPEDAEIPVETMVEMWSAEKLVTLMDAGHEYIDVLVDRGLFEYVGAHNKVKVHDVLRDLAICIGQSEENWLFASGQHLQNFPREDKIGDCKRISVSHNDIQDLPTDLICSKLLSLVLANNAKIREVPELFLSTAMPLKVLDLSCTSITSLPTSLGQLGQLEFLNLSGCSFLKNLPESTGNLSRLRFLNIEICVSLESLPESIRELRNLKHLKLGG</sequence>
<dbReference type="EMBL" id="EF678350">
    <property type="protein sequence ID" value="ABR18112.1"/>
    <property type="molecule type" value="mRNA"/>
</dbReference>
<dbReference type="InterPro" id="IPR055414">
    <property type="entry name" value="LRR_R13L4/SHOC2-like"/>
</dbReference>
<dbReference type="PANTHER" id="PTHR36766:SF64">
    <property type="entry name" value="OS12G0206100 PROTEIN"/>
    <property type="match status" value="1"/>
</dbReference>
<protein>
    <submittedName>
        <fullName evidence="6">Uncharacterized protein</fullName>
    </submittedName>
</protein>
<evidence type="ECO:0000259" key="4">
    <source>
        <dbReference type="Pfam" id="PF23559"/>
    </source>
</evidence>
<keyword evidence="1" id="KW-0677">Repeat</keyword>
<dbReference type="Gene3D" id="3.40.50.300">
    <property type="entry name" value="P-loop containing nucleotide triphosphate hydrolases"/>
    <property type="match status" value="1"/>
</dbReference>
<dbReference type="Gene3D" id="1.10.10.10">
    <property type="entry name" value="Winged helix-like DNA-binding domain superfamily/Winged helix DNA-binding domain"/>
    <property type="match status" value="1"/>
</dbReference>
<feature type="domain" description="Disease resistance protein winged helix" evidence="4">
    <location>
        <begin position="427"/>
        <end position="487"/>
    </location>
</feature>
<dbReference type="InterPro" id="IPR036388">
    <property type="entry name" value="WH-like_DNA-bd_sf"/>
</dbReference>
<dbReference type="SUPFAM" id="SSF52058">
    <property type="entry name" value="L domain-like"/>
    <property type="match status" value="1"/>
</dbReference>
<feature type="domain" description="NB-ARC" evidence="3">
    <location>
        <begin position="170"/>
        <end position="335"/>
    </location>
</feature>
<dbReference type="PANTHER" id="PTHR36766">
    <property type="entry name" value="PLANT BROAD-SPECTRUM MILDEW RESISTANCE PROTEIN RPW8"/>
    <property type="match status" value="1"/>
</dbReference>
<dbReference type="InterPro" id="IPR042197">
    <property type="entry name" value="Apaf_helical"/>
</dbReference>
<proteinExistence type="evidence at transcript level"/>
<evidence type="ECO:0000313" key="6">
    <source>
        <dbReference type="EMBL" id="ABR18112.1"/>
    </source>
</evidence>
<reference evidence="6" key="1">
    <citation type="submission" date="2007-06" db="EMBL/GenBank/DDBJ databases">
        <title>Full length cDNA sequences from Sitka Spruce (Picea sitchensis).</title>
        <authorList>
            <person name="Ralph S.G."/>
            <person name="Chun H.E."/>
            <person name="Liao N."/>
            <person name="Ali J."/>
            <person name="Reid K."/>
            <person name="Kolosova N."/>
            <person name="Cooper N."/>
            <person name="Cullis C."/>
            <person name="Jancsik S."/>
            <person name="Moore R."/>
            <person name="Mayo M."/>
            <person name="Wagner S."/>
            <person name="Holt R.A."/>
            <person name="Jones S.J.M."/>
            <person name="Marra M.A."/>
            <person name="Ritland C.E."/>
            <person name="Ritland K."/>
            <person name="Bohlmann J."/>
        </authorList>
    </citation>
    <scope>NUCLEOTIDE SEQUENCE</scope>
    <source>
        <tissue evidence="6">Bark</tissue>
    </source>
</reference>
<dbReference type="Gene3D" id="1.10.8.430">
    <property type="entry name" value="Helical domain of apoptotic protease-activating factors"/>
    <property type="match status" value="1"/>
</dbReference>
<dbReference type="Pfam" id="PF23559">
    <property type="entry name" value="WHD_DRP"/>
    <property type="match status" value="1"/>
</dbReference>
<evidence type="ECO:0000256" key="1">
    <source>
        <dbReference type="ARBA" id="ARBA00022737"/>
    </source>
</evidence>
<dbReference type="AlphaFoldDB" id="B8LR32"/>
<dbReference type="InterPro" id="IPR032675">
    <property type="entry name" value="LRR_dom_sf"/>
</dbReference>
<dbReference type="InterPro" id="IPR058922">
    <property type="entry name" value="WHD_DRP"/>
</dbReference>
<dbReference type="SUPFAM" id="SSF52540">
    <property type="entry name" value="P-loop containing nucleoside triphosphate hydrolases"/>
    <property type="match status" value="1"/>
</dbReference>
<dbReference type="Gene3D" id="3.80.10.10">
    <property type="entry name" value="Ribonuclease Inhibitor"/>
    <property type="match status" value="1"/>
</dbReference>
<organism evidence="6">
    <name type="scientific">Picea sitchensis</name>
    <name type="common">Sitka spruce</name>
    <name type="synonym">Pinus sitchensis</name>
    <dbReference type="NCBI Taxonomy" id="3332"/>
    <lineage>
        <taxon>Eukaryota</taxon>
        <taxon>Viridiplantae</taxon>
        <taxon>Streptophyta</taxon>
        <taxon>Embryophyta</taxon>
        <taxon>Tracheophyta</taxon>
        <taxon>Spermatophyta</taxon>
        <taxon>Pinopsida</taxon>
        <taxon>Pinidae</taxon>
        <taxon>Conifers I</taxon>
        <taxon>Pinales</taxon>
        <taxon>Pinaceae</taxon>
        <taxon>Picea</taxon>
    </lineage>
</organism>
<evidence type="ECO:0000256" key="2">
    <source>
        <dbReference type="ARBA" id="ARBA00022821"/>
    </source>
</evidence>
<name>B8LR32_PICSI</name>
<evidence type="ECO:0000259" key="3">
    <source>
        <dbReference type="Pfam" id="PF00931"/>
    </source>
</evidence>